<evidence type="ECO:0000256" key="1">
    <source>
        <dbReference type="ARBA" id="ARBA00004141"/>
    </source>
</evidence>
<evidence type="ECO:0000313" key="8">
    <source>
        <dbReference type="Proteomes" id="UP001500742"/>
    </source>
</evidence>
<dbReference type="EMBL" id="BAAAZC010000027">
    <property type="protein sequence ID" value="GAA3983488.1"/>
    <property type="molecule type" value="Genomic_DNA"/>
</dbReference>
<evidence type="ECO:0000256" key="6">
    <source>
        <dbReference type="SAM" id="Phobius"/>
    </source>
</evidence>
<gene>
    <name evidence="7" type="ORF">GCM10022210_38990</name>
</gene>
<dbReference type="Pfam" id="PF04241">
    <property type="entry name" value="DUF423"/>
    <property type="match status" value="1"/>
</dbReference>
<evidence type="ECO:0000256" key="4">
    <source>
        <dbReference type="ARBA" id="ARBA00022989"/>
    </source>
</evidence>
<reference evidence="8" key="1">
    <citation type="journal article" date="2019" name="Int. J. Syst. Evol. Microbiol.">
        <title>The Global Catalogue of Microorganisms (GCM) 10K type strain sequencing project: providing services to taxonomists for standard genome sequencing and annotation.</title>
        <authorList>
            <consortium name="The Broad Institute Genomics Platform"/>
            <consortium name="The Broad Institute Genome Sequencing Center for Infectious Disease"/>
            <person name="Wu L."/>
            <person name="Ma J."/>
        </authorList>
    </citation>
    <scope>NUCLEOTIDE SEQUENCE [LARGE SCALE GENOMIC DNA]</scope>
    <source>
        <strain evidence="8">JCM 16601</strain>
    </source>
</reference>
<accession>A0ABP7QM09</accession>
<feature type="transmembrane region" description="Helical" evidence="6">
    <location>
        <begin position="69"/>
        <end position="88"/>
    </location>
</feature>
<dbReference type="Proteomes" id="UP001500742">
    <property type="component" value="Unassembled WGS sequence"/>
</dbReference>
<keyword evidence="4 6" id="KW-1133">Transmembrane helix</keyword>
<keyword evidence="5 6" id="KW-0472">Membrane</keyword>
<proteinExistence type="inferred from homology"/>
<evidence type="ECO:0000256" key="5">
    <source>
        <dbReference type="ARBA" id="ARBA00023136"/>
    </source>
</evidence>
<evidence type="ECO:0000313" key="7">
    <source>
        <dbReference type="EMBL" id="GAA3983488.1"/>
    </source>
</evidence>
<comment type="subcellular location">
    <subcellularLocation>
        <location evidence="1">Membrane</location>
        <topology evidence="1">Multi-pass membrane protein</topology>
    </subcellularLocation>
</comment>
<dbReference type="PANTHER" id="PTHR43461">
    <property type="entry name" value="TRANSMEMBRANE PROTEIN 256"/>
    <property type="match status" value="1"/>
</dbReference>
<dbReference type="RefSeq" id="WP_259090015.1">
    <property type="nucleotide sequence ID" value="NZ_BAAAZC010000027.1"/>
</dbReference>
<organism evidence="7 8">
    <name type="scientific">Mucilaginibacter dorajii</name>
    <dbReference type="NCBI Taxonomy" id="692994"/>
    <lineage>
        <taxon>Bacteria</taxon>
        <taxon>Pseudomonadati</taxon>
        <taxon>Bacteroidota</taxon>
        <taxon>Sphingobacteriia</taxon>
        <taxon>Sphingobacteriales</taxon>
        <taxon>Sphingobacteriaceae</taxon>
        <taxon>Mucilaginibacter</taxon>
    </lineage>
</organism>
<keyword evidence="3 6" id="KW-0812">Transmembrane</keyword>
<dbReference type="PANTHER" id="PTHR43461:SF1">
    <property type="entry name" value="TRANSMEMBRANE PROTEIN 256"/>
    <property type="match status" value="1"/>
</dbReference>
<evidence type="ECO:0000256" key="3">
    <source>
        <dbReference type="ARBA" id="ARBA00022692"/>
    </source>
</evidence>
<dbReference type="InterPro" id="IPR006696">
    <property type="entry name" value="DUF423"/>
</dbReference>
<feature type="transmembrane region" description="Helical" evidence="6">
    <location>
        <begin position="100"/>
        <end position="125"/>
    </location>
</feature>
<keyword evidence="8" id="KW-1185">Reference proteome</keyword>
<feature type="transmembrane region" description="Helical" evidence="6">
    <location>
        <begin position="39"/>
        <end position="57"/>
    </location>
</feature>
<sequence>MNKQIIITASVLGMLAVITGAFGAHGLKAVLPATQLDVWHTAVQYNFYHVFALLFLSTIKNAKSKLISAAYYLFTFGILFFSGSLYLLSCRSIIGWDWLIYMGPITPLGGLLFILGWLMLAIWAFRDKGFLD</sequence>
<evidence type="ECO:0000256" key="2">
    <source>
        <dbReference type="ARBA" id="ARBA00009694"/>
    </source>
</evidence>
<comment type="caution">
    <text evidence="7">The sequence shown here is derived from an EMBL/GenBank/DDBJ whole genome shotgun (WGS) entry which is preliminary data.</text>
</comment>
<protein>
    <submittedName>
        <fullName evidence="7">DUF423 domain-containing protein</fullName>
    </submittedName>
</protein>
<name>A0ABP7QM09_9SPHI</name>
<comment type="similarity">
    <text evidence="2">Belongs to the UPF0382 family.</text>
</comment>